<dbReference type="InterPro" id="IPR017082">
    <property type="entry name" value="Ribosomal_mS29_fun"/>
</dbReference>
<dbReference type="GO" id="GO:0005763">
    <property type="term" value="C:mitochondrial small ribosomal subunit"/>
    <property type="evidence" value="ECO:0007669"/>
    <property type="project" value="InterPro"/>
</dbReference>
<evidence type="ECO:0000313" key="9">
    <source>
        <dbReference type="Proteomes" id="UP000319257"/>
    </source>
</evidence>
<dbReference type="PANTHER" id="PTHR12810:SF0">
    <property type="entry name" value="SMALL RIBOSOMAL SUBUNIT PROTEIN MS29"/>
    <property type="match status" value="1"/>
</dbReference>
<keyword evidence="5" id="KW-0496">Mitochondrion</keyword>
<keyword evidence="3" id="KW-0809">Transit peptide</keyword>
<protein>
    <recommendedName>
        <fullName evidence="7">Small ribosomal subunit protein mS29</fullName>
    </recommendedName>
</protein>
<gene>
    <name evidence="8" type="ORF">E0L32_003723</name>
</gene>
<dbReference type="InterPro" id="IPR019368">
    <property type="entry name" value="Ribosomal_mS29"/>
</dbReference>
<dbReference type="GO" id="GO:0032543">
    <property type="term" value="P:mitochondrial translation"/>
    <property type="evidence" value="ECO:0007669"/>
    <property type="project" value="InterPro"/>
</dbReference>
<dbReference type="InParanoid" id="A0A507BGH8"/>
<dbReference type="PIRSF" id="PIRSF036996">
    <property type="entry name" value="RSM23"/>
    <property type="match status" value="1"/>
</dbReference>
<sequence length="477" mass="51512">MASANCWKCLLRPSSGLPVARLAAPTPIIAFTTAPFSTSAMLSAKGPPKKLAAKDSAKGHIRAGKRMRLGKFKKKKEVDRGKPPGPGERKAFRKRIQLSNNNALAVPDLQPLTKEAMADRQAAGAVLAVPDAAVDQLRTLDAFKPTQCWGLFRQPSVLLRSETVDLVQKMQQAAGNKEALRLVVTGDRISGKSMLMLQAMANGLLNDWVVINIPEAQELTTASTEYSPLSNSNPVQYLQPVYTFKLLQAIRNANEKVLSSLKTVNEHPNLQMHVPSGSSLFTLASAAREADQAWAVFQALWAELTEKDAGRPPVMVALDGLAHIMKVSDYRNAAFEPIHSHDLALVRMYVDLLTGATKLPNGGAVLAATSRGNSPTTASMELALARRQAAQQGKEVPPADPYFKGYDERVEAALSNVEVMGLQGVNKAEARSLMEYWAASGLLRAKVDEKAVTGTWSVSGNGVVGEMERAALLNMRL</sequence>
<dbReference type="PANTHER" id="PTHR12810">
    <property type="entry name" value="MITOCHONDRIAL 28S RIBOSOMAL PROTEIN S29"/>
    <property type="match status" value="1"/>
</dbReference>
<proteinExistence type="inferred from homology"/>
<evidence type="ECO:0000256" key="7">
    <source>
        <dbReference type="ARBA" id="ARBA00035140"/>
    </source>
</evidence>
<evidence type="ECO:0000256" key="3">
    <source>
        <dbReference type="ARBA" id="ARBA00022946"/>
    </source>
</evidence>
<comment type="subcellular location">
    <subcellularLocation>
        <location evidence="1">Mitochondrion</location>
    </subcellularLocation>
</comment>
<evidence type="ECO:0000256" key="5">
    <source>
        <dbReference type="ARBA" id="ARBA00023128"/>
    </source>
</evidence>
<dbReference type="Proteomes" id="UP000319257">
    <property type="component" value="Unassembled WGS sequence"/>
</dbReference>
<evidence type="ECO:0000256" key="4">
    <source>
        <dbReference type="ARBA" id="ARBA00022980"/>
    </source>
</evidence>
<reference evidence="8 9" key="1">
    <citation type="submission" date="2019-06" db="EMBL/GenBank/DDBJ databases">
        <title>Draft genome sequence of the filamentous fungus Phialemoniopsis curvata isolated from diesel fuel.</title>
        <authorList>
            <person name="Varaljay V.A."/>
            <person name="Lyon W.J."/>
            <person name="Crouch A.L."/>
            <person name="Drake C.E."/>
            <person name="Hollomon J.M."/>
            <person name="Nadeau L.J."/>
            <person name="Nunn H.S."/>
            <person name="Stevenson B.S."/>
            <person name="Bojanowski C.L."/>
            <person name="Crookes-Goodson W.J."/>
        </authorList>
    </citation>
    <scope>NUCLEOTIDE SEQUENCE [LARGE SCALE GENOMIC DNA]</scope>
    <source>
        <strain evidence="8 9">D216</strain>
    </source>
</reference>
<keyword evidence="9" id="KW-1185">Reference proteome</keyword>
<dbReference type="STRING" id="1093900.A0A507BGH8"/>
<comment type="similarity">
    <text evidence="2">Belongs to the mitochondrion-specific ribosomal protein mS29 family.</text>
</comment>
<organism evidence="8 9">
    <name type="scientific">Thyridium curvatum</name>
    <dbReference type="NCBI Taxonomy" id="1093900"/>
    <lineage>
        <taxon>Eukaryota</taxon>
        <taxon>Fungi</taxon>
        <taxon>Dikarya</taxon>
        <taxon>Ascomycota</taxon>
        <taxon>Pezizomycotina</taxon>
        <taxon>Sordariomycetes</taxon>
        <taxon>Sordariomycetidae</taxon>
        <taxon>Thyridiales</taxon>
        <taxon>Thyridiaceae</taxon>
        <taxon>Thyridium</taxon>
    </lineage>
</organism>
<evidence type="ECO:0000256" key="1">
    <source>
        <dbReference type="ARBA" id="ARBA00004173"/>
    </source>
</evidence>
<accession>A0A507BGH8</accession>
<evidence type="ECO:0000256" key="6">
    <source>
        <dbReference type="ARBA" id="ARBA00023274"/>
    </source>
</evidence>
<comment type="caution">
    <text evidence="8">The sequence shown here is derived from an EMBL/GenBank/DDBJ whole genome shotgun (WGS) entry which is preliminary data.</text>
</comment>
<dbReference type="AlphaFoldDB" id="A0A507BGH8"/>
<keyword evidence="4" id="KW-0689">Ribosomal protein</keyword>
<dbReference type="OrthoDB" id="274828at2759"/>
<name>A0A507BGH8_9PEZI</name>
<keyword evidence="6" id="KW-0687">Ribonucleoprotein</keyword>
<dbReference type="GO" id="GO:0003735">
    <property type="term" value="F:structural constituent of ribosome"/>
    <property type="evidence" value="ECO:0007669"/>
    <property type="project" value="TreeGrafter"/>
</dbReference>
<evidence type="ECO:0000313" key="8">
    <source>
        <dbReference type="EMBL" id="TPX16429.1"/>
    </source>
</evidence>
<dbReference type="FunCoup" id="A0A507BGH8">
    <property type="interactions" value="77"/>
</dbReference>
<dbReference type="EMBL" id="SKBQ01000017">
    <property type="protein sequence ID" value="TPX16429.1"/>
    <property type="molecule type" value="Genomic_DNA"/>
</dbReference>
<evidence type="ECO:0000256" key="2">
    <source>
        <dbReference type="ARBA" id="ARBA00009863"/>
    </source>
</evidence>
<dbReference type="Pfam" id="PF10236">
    <property type="entry name" value="DAP3"/>
    <property type="match status" value="1"/>
</dbReference>
<dbReference type="GeneID" id="41971170"/>
<dbReference type="RefSeq" id="XP_030998140.1">
    <property type="nucleotide sequence ID" value="XM_031138055.1"/>
</dbReference>